<dbReference type="Proteomes" id="UP000179018">
    <property type="component" value="Unassembled WGS sequence"/>
</dbReference>
<evidence type="ECO:0000313" key="2">
    <source>
        <dbReference type="EMBL" id="OGM60100.1"/>
    </source>
</evidence>
<name>A0A1F8B844_9BACT</name>
<evidence type="ECO:0000256" key="1">
    <source>
        <dbReference type="SAM" id="Phobius"/>
    </source>
</evidence>
<gene>
    <name evidence="2" type="ORF">A3A75_01710</name>
</gene>
<feature type="transmembrane region" description="Helical" evidence="1">
    <location>
        <begin position="270"/>
        <end position="289"/>
    </location>
</feature>
<comment type="caution">
    <text evidence="2">The sequence shown here is derived from an EMBL/GenBank/DDBJ whole genome shotgun (WGS) entry which is preliminary data.</text>
</comment>
<protein>
    <recommendedName>
        <fullName evidence="4">Glycosyltransferase RgtA/B/C/D-like domain-containing protein</fullName>
    </recommendedName>
</protein>
<keyword evidence="1" id="KW-0472">Membrane</keyword>
<feature type="transmembrane region" description="Helical" evidence="1">
    <location>
        <begin position="9"/>
        <end position="29"/>
    </location>
</feature>
<feature type="transmembrane region" description="Helical" evidence="1">
    <location>
        <begin position="227"/>
        <end position="250"/>
    </location>
</feature>
<keyword evidence="1" id="KW-1133">Transmembrane helix</keyword>
<organism evidence="2 3">
    <name type="scientific">Candidatus Woesebacteria bacterium RIFCSPLOWO2_01_FULL_39_10</name>
    <dbReference type="NCBI Taxonomy" id="1802516"/>
    <lineage>
        <taxon>Bacteria</taxon>
        <taxon>Candidatus Woeseibacteriota</taxon>
    </lineage>
</organism>
<feature type="transmembrane region" description="Helical" evidence="1">
    <location>
        <begin position="150"/>
        <end position="171"/>
    </location>
</feature>
<proteinExistence type="predicted"/>
<feature type="transmembrane region" description="Helical" evidence="1">
    <location>
        <begin position="98"/>
        <end position="119"/>
    </location>
</feature>
<keyword evidence="1" id="KW-0812">Transmembrane</keyword>
<feature type="transmembrane region" description="Helical" evidence="1">
    <location>
        <begin position="296"/>
        <end position="317"/>
    </location>
</feature>
<dbReference type="AlphaFoldDB" id="A0A1F8B844"/>
<evidence type="ECO:0008006" key="4">
    <source>
        <dbReference type="Google" id="ProtNLM"/>
    </source>
</evidence>
<dbReference type="STRING" id="1802516.A3A75_01710"/>
<feature type="transmembrane region" description="Helical" evidence="1">
    <location>
        <begin position="73"/>
        <end position="91"/>
    </location>
</feature>
<evidence type="ECO:0000313" key="3">
    <source>
        <dbReference type="Proteomes" id="UP000179018"/>
    </source>
</evidence>
<feature type="transmembrane region" description="Helical" evidence="1">
    <location>
        <begin position="397"/>
        <end position="415"/>
    </location>
</feature>
<accession>A0A1F8B844</accession>
<feature type="transmembrane region" description="Helical" evidence="1">
    <location>
        <begin position="125"/>
        <end position="143"/>
    </location>
</feature>
<reference evidence="2 3" key="1">
    <citation type="journal article" date="2016" name="Nat. Commun.">
        <title>Thousands of microbial genomes shed light on interconnected biogeochemical processes in an aquifer system.</title>
        <authorList>
            <person name="Anantharaman K."/>
            <person name="Brown C.T."/>
            <person name="Hug L.A."/>
            <person name="Sharon I."/>
            <person name="Castelle C.J."/>
            <person name="Probst A.J."/>
            <person name="Thomas B.C."/>
            <person name="Singh A."/>
            <person name="Wilkins M.J."/>
            <person name="Karaoz U."/>
            <person name="Brodie E.L."/>
            <person name="Williams K.H."/>
            <person name="Hubbard S.S."/>
            <person name="Banfield J.F."/>
        </authorList>
    </citation>
    <scope>NUCLEOTIDE SEQUENCE [LARGE SCALE GENOMIC DNA]</scope>
</reference>
<sequence>MLQNLIKKWWFKWLVLGLAVRVILMPITLHQDLWGHSSVAYFFSEKGILNPYEYLSNLSPDHPLVKNIGVSDVFIYPPLAYFTLGVFRILVKPFTDPGFVPFIWSNLASVYSFPGFNWHLFLYKFPYLFFDVGLAFLLSSLFSEGNKKKLVFILWMLNPVTLYTTFMIGQLDLLPTFFTVLSLVLAKKGKFAWSMISLGVGGSYKIFPLLFVPVAAFVFGKNFKEKVMYLLVGVAPFILVTLPYITSLAYREMVLFSPKNQKMLFMNLPVSGAEGIFTFVFILTLIYFYSYYTKKVINLGVYFLTILLLIFSVTHYHPQWFLWVTPFLFWELSESNFKHGILVLTLFLAWLAITLFFETSLTIGLFSPLNASLRDLRNLPGLSEVLSRYTDVFRLKSLIRSVFAAASLFYIYRLYKLRGVVK</sequence>
<feature type="transmembrane region" description="Helical" evidence="1">
    <location>
        <begin position="191"/>
        <end position="220"/>
    </location>
</feature>
<dbReference type="EMBL" id="MGHC01000011">
    <property type="protein sequence ID" value="OGM60100.1"/>
    <property type="molecule type" value="Genomic_DNA"/>
</dbReference>